<dbReference type="EMBL" id="BLXT01004391">
    <property type="protein sequence ID" value="GFO12263.1"/>
    <property type="molecule type" value="Genomic_DNA"/>
</dbReference>
<dbReference type="PANTHER" id="PTHR23336:SF76">
    <property type="entry name" value="MORC S5 DOMAIN-CONTAINING PROTEIN"/>
    <property type="match status" value="1"/>
</dbReference>
<dbReference type="SUPFAM" id="SSF55874">
    <property type="entry name" value="ATPase domain of HSP90 chaperone/DNA topoisomerase II/histidine kinase"/>
    <property type="match status" value="1"/>
</dbReference>
<reference evidence="1 2" key="1">
    <citation type="journal article" date="2021" name="Elife">
        <title>Chloroplast acquisition without the gene transfer in kleptoplastic sea slugs, Plakobranchus ocellatus.</title>
        <authorList>
            <person name="Maeda T."/>
            <person name="Takahashi S."/>
            <person name="Yoshida T."/>
            <person name="Shimamura S."/>
            <person name="Takaki Y."/>
            <person name="Nagai Y."/>
            <person name="Toyoda A."/>
            <person name="Suzuki Y."/>
            <person name="Arimoto A."/>
            <person name="Ishii H."/>
            <person name="Satoh N."/>
            <person name="Nishiyama T."/>
            <person name="Hasebe M."/>
            <person name="Maruyama T."/>
            <person name="Minagawa J."/>
            <person name="Obokata J."/>
            <person name="Shigenobu S."/>
        </authorList>
    </citation>
    <scope>NUCLEOTIDE SEQUENCE [LARGE SCALE GENOMIC DNA]</scope>
</reference>
<dbReference type="InterPro" id="IPR036890">
    <property type="entry name" value="HATPase_C_sf"/>
</dbReference>
<dbReference type="Pfam" id="PF13589">
    <property type="entry name" value="HATPase_c_3"/>
    <property type="match status" value="1"/>
</dbReference>
<sequence length="201" mass="22053">MAIPKSEINAAYLHSNSTSHTWVFSAFAEMIDNAYDPDVKATEISIDKVDIGKNTCLIFEDNGSGMNKDKLHKMLSFGYCDKHKYDTIGKHQPIGNYGNGFKSGSMRIARPHQGNLRLSGPLSGQAPVVDLNLQEKVDLEISGQARYPLSYQRPTKIGQTAGAVGKLKHIWSNKNVPLKLKDQAHAVLSDISFSMHASLGP</sequence>
<dbReference type="InterPro" id="IPR045261">
    <property type="entry name" value="MORC_ATPase"/>
</dbReference>
<dbReference type="AlphaFoldDB" id="A0AAV4AY61"/>
<accession>A0AAV4AY61</accession>
<dbReference type="GO" id="GO:0005634">
    <property type="term" value="C:nucleus"/>
    <property type="evidence" value="ECO:0007669"/>
    <property type="project" value="TreeGrafter"/>
</dbReference>
<protein>
    <submittedName>
        <fullName evidence="1">MORC family CW-type Zinc finger protein 3</fullName>
    </submittedName>
</protein>
<evidence type="ECO:0000313" key="2">
    <source>
        <dbReference type="Proteomes" id="UP000735302"/>
    </source>
</evidence>
<proteinExistence type="predicted"/>
<keyword evidence="2" id="KW-1185">Reference proteome</keyword>
<name>A0AAV4AY61_9GAST</name>
<organism evidence="1 2">
    <name type="scientific">Plakobranchus ocellatus</name>
    <dbReference type="NCBI Taxonomy" id="259542"/>
    <lineage>
        <taxon>Eukaryota</taxon>
        <taxon>Metazoa</taxon>
        <taxon>Spiralia</taxon>
        <taxon>Lophotrochozoa</taxon>
        <taxon>Mollusca</taxon>
        <taxon>Gastropoda</taxon>
        <taxon>Heterobranchia</taxon>
        <taxon>Euthyneura</taxon>
        <taxon>Panpulmonata</taxon>
        <taxon>Sacoglossa</taxon>
        <taxon>Placobranchoidea</taxon>
        <taxon>Plakobranchidae</taxon>
        <taxon>Plakobranchus</taxon>
    </lineage>
</organism>
<comment type="caution">
    <text evidence="1">The sequence shown here is derived from an EMBL/GenBank/DDBJ whole genome shotgun (WGS) entry which is preliminary data.</text>
</comment>
<dbReference type="GO" id="GO:0016887">
    <property type="term" value="F:ATP hydrolysis activity"/>
    <property type="evidence" value="ECO:0007669"/>
    <property type="project" value="InterPro"/>
</dbReference>
<evidence type="ECO:0000313" key="1">
    <source>
        <dbReference type="EMBL" id="GFO12263.1"/>
    </source>
</evidence>
<dbReference type="Gene3D" id="3.30.565.10">
    <property type="entry name" value="Histidine kinase-like ATPase, C-terminal domain"/>
    <property type="match status" value="1"/>
</dbReference>
<gene>
    <name evidence="1" type="ORF">PoB_003876800</name>
</gene>
<dbReference type="PANTHER" id="PTHR23336">
    <property type="entry name" value="ZINC FINGER CW-TYPE COILED-COIL DOMAIN PROTEIN 3"/>
    <property type="match status" value="1"/>
</dbReference>
<dbReference type="Proteomes" id="UP000735302">
    <property type="component" value="Unassembled WGS sequence"/>
</dbReference>